<feature type="region of interest" description="Disordered" evidence="1">
    <location>
        <begin position="59"/>
        <end position="98"/>
    </location>
</feature>
<protein>
    <submittedName>
        <fullName evidence="3">Uncharacterized protein</fullName>
    </submittedName>
</protein>
<name>A0A9X9M633_GULGU</name>
<evidence type="ECO:0000313" key="3">
    <source>
        <dbReference type="EMBL" id="VCX37619.1"/>
    </source>
</evidence>
<keyword evidence="2" id="KW-0732">Signal</keyword>
<feature type="chain" id="PRO_5040983235" evidence="2">
    <location>
        <begin position="29"/>
        <end position="98"/>
    </location>
</feature>
<feature type="non-terminal residue" evidence="3">
    <location>
        <position position="1"/>
    </location>
</feature>
<dbReference type="AlphaFoldDB" id="A0A9X9M633"/>
<gene>
    <name evidence="3" type="ORF">BN2614_LOCUS2</name>
</gene>
<sequence length="98" mass="10243">MGAVRIAPGLALLLCCPVLSSAYALVDADDVMTKEEQIFLLHRAQAQCQKRLKEVLQRPGGGGAGWGGARGGGSGGEVKRGREGPNEGESLGCRTNRH</sequence>
<dbReference type="EMBL" id="CYRY02043314">
    <property type="protein sequence ID" value="VCX37619.1"/>
    <property type="molecule type" value="Genomic_DNA"/>
</dbReference>
<comment type="caution">
    <text evidence="3">The sequence shown here is derived from an EMBL/GenBank/DDBJ whole genome shotgun (WGS) entry which is preliminary data.</text>
</comment>
<proteinExistence type="predicted"/>
<evidence type="ECO:0000313" key="4">
    <source>
        <dbReference type="Proteomes" id="UP000269945"/>
    </source>
</evidence>
<keyword evidence="4" id="KW-1185">Reference proteome</keyword>
<reference evidence="3 4" key="1">
    <citation type="submission" date="2018-10" db="EMBL/GenBank/DDBJ databases">
        <authorList>
            <person name="Ekblom R."/>
            <person name="Jareborg N."/>
        </authorList>
    </citation>
    <scope>NUCLEOTIDE SEQUENCE [LARGE SCALE GENOMIC DNA]</scope>
    <source>
        <tissue evidence="3">Muscle</tissue>
    </source>
</reference>
<organism evidence="3 4">
    <name type="scientific">Gulo gulo</name>
    <name type="common">Wolverine</name>
    <name type="synonym">Gluton</name>
    <dbReference type="NCBI Taxonomy" id="48420"/>
    <lineage>
        <taxon>Eukaryota</taxon>
        <taxon>Metazoa</taxon>
        <taxon>Chordata</taxon>
        <taxon>Craniata</taxon>
        <taxon>Vertebrata</taxon>
        <taxon>Euteleostomi</taxon>
        <taxon>Mammalia</taxon>
        <taxon>Eutheria</taxon>
        <taxon>Laurasiatheria</taxon>
        <taxon>Carnivora</taxon>
        <taxon>Caniformia</taxon>
        <taxon>Musteloidea</taxon>
        <taxon>Mustelidae</taxon>
        <taxon>Guloninae</taxon>
        <taxon>Gulo</taxon>
    </lineage>
</organism>
<feature type="compositionally biased region" description="Gly residues" evidence="1">
    <location>
        <begin position="59"/>
        <end position="76"/>
    </location>
</feature>
<accession>A0A9X9M633</accession>
<evidence type="ECO:0000256" key="2">
    <source>
        <dbReference type="SAM" id="SignalP"/>
    </source>
</evidence>
<dbReference type="Proteomes" id="UP000269945">
    <property type="component" value="Unassembled WGS sequence"/>
</dbReference>
<evidence type="ECO:0000256" key="1">
    <source>
        <dbReference type="SAM" id="MobiDB-lite"/>
    </source>
</evidence>
<feature type="signal peptide" evidence="2">
    <location>
        <begin position="1"/>
        <end position="28"/>
    </location>
</feature>